<evidence type="ECO:0000256" key="1">
    <source>
        <dbReference type="SAM" id="Coils"/>
    </source>
</evidence>
<gene>
    <name evidence="3" type="ORF">DIATSA_LOCUS7900</name>
</gene>
<feature type="compositionally biased region" description="Polar residues" evidence="2">
    <location>
        <begin position="13"/>
        <end position="37"/>
    </location>
</feature>
<accession>A0A9N9R5U2</accession>
<dbReference type="Proteomes" id="UP001153714">
    <property type="component" value="Chromosome 21"/>
</dbReference>
<reference evidence="3" key="2">
    <citation type="submission" date="2022-10" db="EMBL/GenBank/DDBJ databases">
        <authorList>
            <consortium name="ENA_rothamsted_submissions"/>
            <consortium name="culmorum"/>
            <person name="King R."/>
        </authorList>
    </citation>
    <scope>NUCLEOTIDE SEQUENCE</scope>
</reference>
<evidence type="ECO:0000256" key="2">
    <source>
        <dbReference type="SAM" id="MobiDB-lite"/>
    </source>
</evidence>
<sequence length="152" mass="17401">MPKVHRSPPGPSKESTMQSTSEPELASTKINYGTPETTRNKRLRLNNSPIDSQSQSKLDDFKEELMQILSSWKHQQDQTLKNWKSELDTTLSTLVKDVNDLKNQCKEIRQTNGDIIKSIEFNGKCYEDKCYNGKCLRTDGVVFDFHKCSVKA</sequence>
<dbReference type="EMBL" id="OU893352">
    <property type="protein sequence ID" value="CAG9790231.1"/>
    <property type="molecule type" value="Genomic_DNA"/>
</dbReference>
<feature type="region of interest" description="Disordered" evidence="2">
    <location>
        <begin position="1"/>
        <end position="56"/>
    </location>
</feature>
<name>A0A9N9R5U2_9NEOP</name>
<protein>
    <submittedName>
        <fullName evidence="3">Uncharacterized protein</fullName>
    </submittedName>
</protein>
<keyword evidence="4" id="KW-1185">Reference proteome</keyword>
<keyword evidence="1" id="KW-0175">Coiled coil</keyword>
<organism evidence="3 4">
    <name type="scientific">Diatraea saccharalis</name>
    <name type="common">sugarcane borer</name>
    <dbReference type="NCBI Taxonomy" id="40085"/>
    <lineage>
        <taxon>Eukaryota</taxon>
        <taxon>Metazoa</taxon>
        <taxon>Ecdysozoa</taxon>
        <taxon>Arthropoda</taxon>
        <taxon>Hexapoda</taxon>
        <taxon>Insecta</taxon>
        <taxon>Pterygota</taxon>
        <taxon>Neoptera</taxon>
        <taxon>Endopterygota</taxon>
        <taxon>Lepidoptera</taxon>
        <taxon>Glossata</taxon>
        <taxon>Ditrysia</taxon>
        <taxon>Pyraloidea</taxon>
        <taxon>Crambidae</taxon>
        <taxon>Crambinae</taxon>
        <taxon>Diatraea</taxon>
    </lineage>
</organism>
<feature type="compositionally biased region" description="Polar residues" evidence="2">
    <location>
        <begin position="45"/>
        <end position="56"/>
    </location>
</feature>
<evidence type="ECO:0000313" key="3">
    <source>
        <dbReference type="EMBL" id="CAG9790231.1"/>
    </source>
</evidence>
<reference evidence="3" key="1">
    <citation type="submission" date="2021-12" db="EMBL/GenBank/DDBJ databases">
        <authorList>
            <person name="King R."/>
        </authorList>
    </citation>
    <scope>NUCLEOTIDE SEQUENCE</scope>
</reference>
<dbReference type="AlphaFoldDB" id="A0A9N9R5U2"/>
<dbReference type="OrthoDB" id="7378959at2759"/>
<feature type="coiled-coil region" evidence="1">
    <location>
        <begin position="84"/>
        <end position="111"/>
    </location>
</feature>
<proteinExistence type="predicted"/>
<evidence type="ECO:0000313" key="4">
    <source>
        <dbReference type="Proteomes" id="UP001153714"/>
    </source>
</evidence>